<organism evidence="1 2">
    <name type="scientific">Pedobacter cryoconitis</name>
    <dbReference type="NCBI Taxonomy" id="188932"/>
    <lineage>
        <taxon>Bacteria</taxon>
        <taxon>Pseudomonadati</taxon>
        <taxon>Bacteroidota</taxon>
        <taxon>Sphingobacteriia</taxon>
        <taxon>Sphingobacteriales</taxon>
        <taxon>Sphingobacteriaceae</taxon>
        <taxon>Pedobacter</taxon>
    </lineage>
</organism>
<comment type="caution">
    <text evidence="1">The sequence shown here is derived from an EMBL/GenBank/DDBJ whole genome shotgun (WGS) entry which is preliminary data.</text>
</comment>
<evidence type="ECO:0000313" key="1">
    <source>
        <dbReference type="EMBL" id="MBB6499647.1"/>
    </source>
</evidence>
<proteinExistence type="predicted"/>
<evidence type="ECO:0008006" key="3">
    <source>
        <dbReference type="Google" id="ProtNLM"/>
    </source>
</evidence>
<reference evidence="1 2" key="1">
    <citation type="submission" date="2020-08" db="EMBL/GenBank/DDBJ databases">
        <title>Genomic Encyclopedia of Type Strains, Phase IV (KMG-V): Genome sequencing to study the core and pangenomes of soil and plant-associated prokaryotes.</title>
        <authorList>
            <person name="Whitman W."/>
        </authorList>
    </citation>
    <scope>NUCLEOTIDE SEQUENCE [LARGE SCALE GENOMIC DNA]</scope>
    <source>
        <strain evidence="1 2">M2T3</strain>
    </source>
</reference>
<name>A0A7X0J4H1_9SPHI</name>
<dbReference type="EMBL" id="JACHCC010000004">
    <property type="protein sequence ID" value="MBB6499647.1"/>
    <property type="molecule type" value="Genomic_DNA"/>
</dbReference>
<accession>A0A7X0J4H1</accession>
<protein>
    <recommendedName>
        <fullName evidence="3">Endosialidase-like protein</fullName>
    </recommendedName>
</protein>
<dbReference type="AlphaFoldDB" id="A0A7X0J4H1"/>
<evidence type="ECO:0000313" key="2">
    <source>
        <dbReference type="Proteomes" id="UP000521017"/>
    </source>
</evidence>
<sequence length="386" mass="40993">MKNLFLIITFTGYSVLAQTQPTNCLPQNGSVGIGTLNPNAKLEINATSGITPLRAVGSNGALLIDNVGSGESYYQANMFHQFQGTSSAPILTMLNTGNVGIGTVTPVSKLDLSGILHIAYPGILNYSSTGGTYIGWNKSGGGGEANFVNNIAGGNMGGFTFDKTTDGSTFTRLMTIADNGNVGIGTITPVSKLDLSGILHIAYPGILNYSSTGGTYIGWNKSGGGGEANFVNNIAGGNTGGFAFDKTTDGSTFTRLMTISDNGNVGIGTNTPDAKLAVNGTIHSREVKVNTQGWPDYVFKSNYVLPSLAEIKTYINENHHLPEMPTEQEVAKEGIKLGELNKLLVKKIEELTLYLIQQKEDADKQNKILQQQINELKKRDPGSKNN</sequence>
<dbReference type="RefSeq" id="WP_184624374.1">
    <property type="nucleotide sequence ID" value="NZ_JACHCC010000004.1"/>
</dbReference>
<gene>
    <name evidence="1" type="ORF">HDF25_001789</name>
</gene>
<dbReference type="Proteomes" id="UP000521017">
    <property type="component" value="Unassembled WGS sequence"/>
</dbReference>